<dbReference type="InterPro" id="IPR044203">
    <property type="entry name" value="GlbO/GLB3-like"/>
</dbReference>
<dbReference type="GO" id="GO:0046872">
    <property type="term" value="F:metal ion binding"/>
    <property type="evidence" value="ECO:0007669"/>
    <property type="project" value="UniProtKB-KW"/>
</dbReference>
<name>A0A382Z4E9_9ZZZZ</name>
<proteinExistence type="inferred from homology"/>
<sequence>MKQEGHNMDFQASSVYQRVGGRAFFIELVDRFYNLVESDLVLRRLYPEDLEPGKRHLASFLAQYWGGPQDYSQERGHPRLRRRHMEFSIGEPERDSWVTHMKCALDSMQINEEERY</sequence>
<dbReference type="InterPro" id="IPR001486">
    <property type="entry name" value="Hemoglobin_trunc"/>
</dbReference>
<dbReference type="InterPro" id="IPR009050">
    <property type="entry name" value="Globin-like_sf"/>
</dbReference>
<reference evidence="6" key="1">
    <citation type="submission" date="2018-05" db="EMBL/GenBank/DDBJ databases">
        <authorList>
            <person name="Lanie J.A."/>
            <person name="Ng W.-L."/>
            <person name="Kazmierczak K.M."/>
            <person name="Andrzejewski T.M."/>
            <person name="Davidsen T.M."/>
            <person name="Wayne K.J."/>
            <person name="Tettelin H."/>
            <person name="Glass J.I."/>
            <person name="Rusch D."/>
            <person name="Podicherti R."/>
            <person name="Tsui H.-C.T."/>
            <person name="Winkler M.E."/>
        </authorList>
    </citation>
    <scope>NUCLEOTIDE SEQUENCE</scope>
</reference>
<dbReference type="PANTHER" id="PTHR47366:SF1">
    <property type="entry name" value="TWO-ON-TWO HEMOGLOBIN-3"/>
    <property type="match status" value="1"/>
</dbReference>
<evidence type="ECO:0000313" key="6">
    <source>
        <dbReference type="EMBL" id="SVD90180.1"/>
    </source>
</evidence>
<evidence type="ECO:0000256" key="2">
    <source>
        <dbReference type="ARBA" id="ARBA00022617"/>
    </source>
</evidence>
<dbReference type="Pfam" id="PF01152">
    <property type="entry name" value="Bac_globin"/>
    <property type="match status" value="1"/>
</dbReference>
<feature type="non-terminal residue" evidence="6">
    <location>
        <position position="116"/>
    </location>
</feature>
<dbReference type="GO" id="GO:0020037">
    <property type="term" value="F:heme binding"/>
    <property type="evidence" value="ECO:0007669"/>
    <property type="project" value="InterPro"/>
</dbReference>
<dbReference type="SUPFAM" id="SSF46458">
    <property type="entry name" value="Globin-like"/>
    <property type="match status" value="1"/>
</dbReference>
<dbReference type="InterPro" id="IPR012292">
    <property type="entry name" value="Globin/Proto"/>
</dbReference>
<keyword evidence="1" id="KW-0813">Transport</keyword>
<evidence type="ECO:0008006" key="7">
    <source>
        <dbReference type="Google" id="ProtNLM"/>
    </source>
</evidence>
<dbReference type="GO" id="GO:0005344">
    <property type="term" value="F:oxygen carrier activity"/>
    <property type="evidence" value="ECO:0007669"/>
    <property type="project" value="InterPro"/>
</dbReference>
<protein>
    <recommendedName>
        <fullName evidence="7">Globin</fullName>
    </recommendedName>
</protein>
<evidence type="ECO:0000256" key="4">
    <source>
        <dbReference type="ARBA" id="ARBA00023004"/>
    </source>
</evidence>
<dbReference type="EMBL" id="UINC01180803">
    <property type="protein sequence ID" value="SVD90180.1"/>
    <property type="molecule type" value="Genomic_DNA"/>
</dbReference>
<dbReference type="AlphaFoldDB" id="A0A382Z4E9"/>
<evidence type="ECO:0000256" key="5">
    <source>
        <dbReference type="ARBA" id="ARBA00034496"/>
    </source>
</evidence>
<gene>
    <name evidence="6" type="ORF">METZ01_LOCUS443034</name>
</gene>
<dbReference type="GO" id="GO:0019825">
    <property type="term" value="F:oxygen binding"/>
    <property type="evidence" value="ECO:0007669"/>
    <property type="project" value="InterPro"/>
</dbReference>
<dbReference type="PANTHER" id="PTHR47366">
    <property type="entry name" value="TWO-ON-TWO HEMOGLOBIN-3"/>
    <property type="match status" value="1"/>
</dbReference>
<keyword evidence="4" id="KW-0408">Iron</keyword>
<keyword evidence="2" id="KW-0349">Heme</keyword>
<dbReference type="Gene3D" id="1.10.490.10">
    <property type="entry name" value="Globins"/>
    <property type="match status" value="1"/>
</dbReference>
<evidence type="ECO:0000256" key="1">
    <source>
        <dbReference type="ARBA" id="ARBA00022448"/>
    </source>
</evidence>
<evidence type="ECO:0000256" key="3">
    <source>
        <dbReference type="ARBA" id="ARBA00022723"/>
    </source>
</evidence>
<keyword evidence="3" id="KW-0479">Metal-binding</keyword>
<organism evidence="6">
    <name type="scientific">marine metagenome</name>
    <dbReference type="NCBI Taxonomy" id="408172"/>
    <lineage>
        <taxon>unclassified sequences</taxon>
        <taxon>metagenomes</taxon>
        <taxon>ecological metagenomes</taxon>
    </lineage>
</organism>
<accession>A0A382Z4E9</accession>
<comment type="similarity">
    <text evidence="5">Belongs to the truncated hemoglobin family. Group II subfamily.</text>
</comment>